<dbReference type="PANTHER" id="PTHR22604">
    <property type="entry name" value="OXIDOREDUCTASES"/>
    <property type="match status" value="1"/>
</dbReference>
<dbReference type="AlphaFoldDB" id="R6P1N6"/>
<dbReference type="SUPFAM" id="SSF55347">
    <property type="entry name" value="Glyceraldehyde-3-phosphate dehydrogenase-like, C-terminal domain"/>
    <property type="match status" value="1"/>
</dbReference>
<accession>R6P1N6</accession>
<organism evidence="3 4">
    <name type="scientific">[Clostridium] leptum CAG:27</name>
    <dbReference type="NCBI Taxonomy" id="1263068"/>
    <lineage>
        <taxon>Bacteria</taxon>
        <taxon>Bacillati</taxon>
        <taxon>Bacillota</taxon>
        <taxon>Clostridia</taxon>
        <taxon>Eubacteriales</taxon>
        <taxon>Oscillospiraceae</taxon>
        <taxon>Oscillospiraceae incertae sedis</taxon>
    </lineage>
</organism>
<gene>
    <name evidence="3" type="ORF">BN578_01873</name>
</gene>
<sequence length="183" mass="20236">MLTVHSFHSFLADPKDWQLWKASLAHTGGAVRDVGVYALGMAFLAFPQGPEKIMSCCRTNGEVDIHADMLLQYGDGKAAFLSAGFDMEGNATTTIFGEKGRITLGPNLCCPSQLQFIPNQGEPESVELPYPATGMQFEVLRVQECLAQGLLECPDFTWEESLKICGVIDQLRREWGIRYASDR</sequence>
<dbReference type="EMBL" id="CBEP010000027">
    <property type="protein sequence ID" value="CDC03877.1"/>
    <property type="molecule type" value="Genomic_DNA"/>
</dbReference>
<dbReference type="InterPro" id="IPR050984">
    <property type="entry name" value="Gfo/Idh/MocA_domain"/>
</dbReference>
<dbReference type="InterPro" id="IPR055170">
    <property type="entry name" value="GFO_IDH_MocA-like_dom"/>
</dbReference>
<dbReference type="PANTHER" id="PTHR22604:SF105">
    <property type="entry name" value="TRANS-1,2-DIHYDROBENZENE-1,2-DIOL DEHYDROGENASE"/>
    <property type="match status" value="1"/>
</dbReference>
<protein>
    <submittedName>
        <fullName evidence="3">Oxidoreductase NAD-binding domain protein</fullName>
    </submittedName>
</protein>
<proteinExistence type="predicted"/>
<evidence type="ECO:0000259" key="2">
    <source>
        <dbReference type="Pfam" id="PF22725"/>
    </source>
</evidence>
<dbReference type="GO" id="GO:0016491">
    <property type="term" value="F:oxidoreductase activity"/>
    <property type="evidence" value="ECO:0007669"/>
    <property type="project" value="UniProtKB-KW"/>
</dbReference>
<feature type="domain" description="GFO/IDH/MocA-like oxidoreductase" evidence="2">
    <location>
        <begin position="4"/>
        <end position="102"/>
    </location>
</feature>
<evidence type="ECO:0000256" key="1">
    <source>
        <dbReference type="ARBA" id="ARBA00023002"/>
    </source>
</evidence>
<reference evidence="3" key="1">
    <citation type="submission" date="2012-11" db="EMBL/GenBank/DDBJ databases">
        <title>Dependencies among metagenomic species, viruses, plasmids and units of genetic variation.</title>
        <authorList>
            <person name="Nielsen H.B."/>
            <person name="Almeida M."/>
            <person name="Juncker A.S."/>
            <person name="Rasmussen S."/>
            <person name="Li J."/>
            <person name="Sunagawa S."/>
            <person name="Plichta D."/>
            <person name="Gautier L."/>
            <person name="Le Chatelier E."/>
            <person name="Peletier E."/>
            <person name="Bonde I."/>
            <person name="Nielsen T."/>
            <person name="Manichanh C."/>
            <person name="Arumugam M."/>
            <person name="Batto J."/>
            <person name="Santos M.B.Q.D."/>
            <person name="Blom N."/>
            <person name="Borruel N."/>
            <person name="Burgdorf K.S."/>
            <person name="Boumezbeur F."/>
            <person name="Casellas F."/>
            <person name="Dore J."/>
            <person name="Guarner F."/>
            <person name="Hansen T."/>
            <person name="Hildebrand F."/>
            <person name="Kaas R.S."/>
            <person name="Kennedy S."/>
            <person name="Kristiansen K."/>
            <person name="Kultima J.R."/>
            <person name="Leonard P."/>
            <person name="Levenez F."/>
            <person name="Lund O."/>
            <person name="Moumen B."/>
            <person name="Le Paslier D."/>
            <person name="Pons N."/>
            <person name="Pedersen O."/>
            <person name="Prifti E."/>
            <person name="Qin J."/>
            <person name="Raes J."/>
            <person name="Tap J."/>
            <person name="Tims S."/>
            <person name="Ussery D.W."/>
            <person name="Yamada T."/>
            <person name="MetaHit consortium"/>
            <person name="Renault P."/>
            <person name="Sicheritz-Ponten T."/>
            <person name="Bork P."/>
            <person name="Wang J."/>
            <person name="Brunak S."/>
            <person name="Ehrlich S.D."/>
        </authorList>
    </citation>
    <scope>NUCLEOTIDE SEQUENCE [LARGE SCALE GENOMIC DNA]</scope>
</reference>
<dbReference type="Gene3D" id="3.30.360.10">
    <property type="entry name" value="Dihydrodipicolinate Reductase, domain 2"/>
    <property type="match status" value="1"/>
</dbReference>
<keyword evidence="1" id="KW-0560">Oxidoreductase</keyword>
<evidence type="ECO:0000313" key="4">
    <source>
        <dbReference type="Proteomes" id="UP000018168"/>
    </source>
</evidence>
<comment type="caution">
    <text evidence="3">The sequence shown here is derived from an EMBL/GenBank/DDBJ whole genome shotgun (WGS) entry which is preliminary data.</text>
</comment>
<name>R6P1N6_9FIRM</name>
<evidence type="ECO:0000313" key="3">
    <source>
        <dbReference type="EMBL" id="CDC03877.1"/>
    </source>
</evidence>
<dbReference type="Pfam" id="PF22725">
    <property type="entry name" value="GFO_IDH_MocA_C3"/>
    <property type="match status" value="1"/>
</dbReference>
<dbReference type="Proteomes" id="UP000018168">
    <property type="component" value="Unassembled WGS sequence"/>
</dbReference>